<dbReference type="EMBL" id="CCAG010000259">
    <property type="status" value="NOT_ANNOTATED_CDS"/>
    <property type="molecule type" value="Genomic_DNA"/>
</dbReference>
<dbReference type="Proteomes" id="UP000092444">
    <property type="component" value="Unassembled WGS sequence"/>
</dbReference>
<name>A0A1B0G8K2_GLOMM</name>
<protein>
    <submittedName>
        <fullName evidence="1">Uncharacterized protein</fullName>
    </submittedName>
</protein>
<keyword evidence="2" id="KW-1185">Reference proteome</keyword>
<dbReference type="VEuPathDB" id="VectorBase:GMOY009641"/>
<accession>A0A1B0G8K2</accession>
<reference evidence="1" key="1">
    <citation type="submission" date="2020-05" db="UniProtKB">
        <authorList>
            <consortium name="EnsemblMetazoa"/>
        </authorList>
    </citation>
    <scope>IDENTIFICATION</scope>
    <source>
        <strain evidence="1">Yale</strain>
    </source>
</reference>
<organism evidence="1 2">
    <name type="scientific">Glossina morsitans morsitans</name>
    <name type="common">Savannah tsetse fly</name>
    <dbReference type="NCBI Taxonomy" id="37546"/>
    <lineage>
        <taxon>Eukaryota</taxon>
        <taxon>Metazoa</taxon>
        <taxon>Ecdysozoa</taxon>
        <taxon>Arthropoda</taxon>
        <taxon>Hexapoda</taxon>
        <taxon>Insecta</taxon>
        <taxon>Pterygota</taxon>
        <taxon>Neoptera</taxon>
        <taxon>Endopterygota</taxon>
        <taxon>Diptera</taxon>
        <taxon>Brachycera</taxon>
        <taxon>Muscomorpha</taxon>
        <taxon>Hippoboscoidea</taxon>
        <taxon>Glossinidae</taxon>
        <taxon>Glossina</taxon>
    </lineage>
</organism>
<evidence type="ECO:0000313" key="1">
    <source>
        <dbReference type="EnsemblMetazoa" id="GMOY009641-PA"/>
    </source>
</evidence>
<proteinExistence type="predicted"/>
<dbReference type="EnsemblMetazoa" id="GMOY009641-RA">
    <property type="protein sequence ID" value="GMOY009641-PA"/>
    <property type="gene ID" value="GMOY009641"/>
</dbReference>
<dbReference type="AlphaFoldDB" id="A0A1B0G8K2"/>
<sequence>MALKQVILSSQLDADFVSLRTLRLLYKSAPCNYIFLSCVSPSPEAFNAQAHTNPVLGDSFNIWIGWFVSSLLDFGEVFKWEKGYVNLKGQKVTCEFLLPSCSTNWFFGKSIALEGRGPSTYGMINITKKDWFRFRWVDE</sequence>
<evidence type="ECO:0000313" key="2">
    <source>
        <dbReference type="Proteomes" id="UP000092444"/>
    </source>
</evidence>